<gene>
    <name evidence="2" type="ORF">M6B38_122590</name>
</gene>
<comment type="caution">
    <text evidence="2">The sequence shown here is derived from an EMBL/GenBank/DDBJ whole genome shotgun (WGS) entry which is preliminary data.</text>
</comment>
<dbReference type="Proteomes" id="UP001140949">
    <property type="component" value="Unassembled WGS sequence"/>
</dbReference>
<reference evidence="2" key="1">
    <citation type="journal article" date="2023" name="GigaByte">
        <title>Genome assembly of the bearded iris, Iris pallida Lam.</title>
        <authorList>
            <person name="Bruccoleri R.E."/>
            <person name="Oakeley E.J."/>
            <person name="Faust A.M.E."/>
            <person name="Altorfer M."/>
            <person name="Dessus-Babus S."/>
            <person name="Burckhardt D."/>
            <person name="Oertli M."/>
            <person name="Naumann U."/>
            <person name="Petersen F."/>
            <person name="Wong J."/>
        </authorList>
    </citation>
    <scope>NUCLEOTIDE SEQUENCE</scope>
    <source>
        <strain evidence="2">GSM-AAB239-AS_SAM_17_03QT</strain>
    </source>
</reference>
<name>A0AAX6H3C7_IRIPA</name>
<dbReference type="EMBL" id="JANAVB010013445">
    <property type="protein sequence ID" value="KAJ6835313.1"/>
    <property type="molecule type" value="Genomic_DNA"/>
</dbReference>
<reference evidence="2" key="2">
    <citation type="submission" date="2023-04" db="EMBL/GenBank/DDBJ databases">
        <authorList>
            <person name="Bruccoleri R.E."/>
            <person name="Oakeley E.J."/>
            <person name="Faust A.-M."/>
            <person name="Dessus-Babus S."/>
            <person name="Altorfer M."/>
            <person name="Burckhardt D."/>
            <person name="Oertli M."/>
            <person name="Naumann U."/>
            <person name="Petersen F."/>
            <person name="Wong J."/>
        </authorList>
    </citation>
    <scope>NUCLEOTIDE SEQUENCE</scope>
    <source>
        <strain evidence="2">GSM-AAB239-AS_SAM_17_03QT</strain>
        <tissue evidence="2">Leaf</tissue>
    </source>
</reference>
<sequence length="48" mass="5508">MPLRQHRIPAAHFDSLFLLLTPILEHRRPHTTSSTNRRPPTSSFSSSI</sequence>
<proteinExistence type="predicted"/>
<keyword evidence="3" id="KW-1185">Reference proteome</keyword>
<protein>
    <submittedName>
        <fullName evidence="2">Tubulin beta-5 chain</fullName>
    </submittedName>
</protein>
<evidence type="ECO:0000313" key="2">
    <source>
        <dbReference type="EMBL" id="KAJ6835313.1"/>
    </source>
</evidence>
<organism evidence="2 3">
    <name type="scientific">Iris pallida</name>
    <name type="common">Sweet iris</name>
    <dbReference type="NCBI Taxonomy" id="29817"/>
    <lineage>
        <taxon>Eukaryota</taxon>
        <taxon>Viridiplantae</taxon>
        <taxon>Streptophyta</taxon>
        <taxon>Embryophyta</taxon>
        <taxon>Tracheophyta</taxon>
        <taxon>Spermatophyta</taxon>
        <taxon>Magnoliopsida</taxon>
        <taxon>Liliopsida</taxon>
        <taxon>Asparagales</taxon>
        <taxon>Iridaceae</taxon>
        <taxon>Iridoideae</taxon>
        <taxon>Irideae</taxon>
        <taxon>Iris</taxon>
    </lineage>
</organism>
<feature type="compositionally biased region" description="Low complexity" evidence="1">
    <location>
        <begin position="31"/>
        <end position="48"/>
    </location>
</feature>
<accession>A0AAX6H3C7</accession>
<evidence type="ECO:0000313" key="3">
    <source>
        <dbReference type="Proteomes" id="UP001140949"/>
    </source>
</evidence>
<evidence type="ECO:0000256" key="1">
    <source>
        <dbReference type="SAM" id="MobiDB-lite"/>
    </source>
</evidence>
<dbReference type="AlphaFoldDB" id="A0AAX6H3C7"/>
<feature type="region of interest" description="Disordered" evidence="1">
    <location>
        <begin position="27"/>
        <end position="48"/>
    </location>
</feature>